<dbReference type="RefSeq" id="WP_091456161.1">
    <property type="nucleotide sequence ID" value="NZ_FMHU01000001.1"/>
</dbReference>
<keyword evidence="3" id="KW-1185">Reference proteome</keyword>
<evidence type="ECO:0000256" key="1">
    <source>
        <dbReference type="SAM" id="MobiDB-lite"/>
    </source>
</evidence>
<evidence type="ECO:0000313" key="2">
    <source>
        <dbReference type="EMBL" id="SCL17788.1"/>
    </source>
</evidence>
<dbReference type="Proteomes" id="UP000198906">
    <property type="component" value="Unassembled WGS sequence"/>
</dbReference>
<organism evidence="2 3">
    <name type="scientific">Micromonospora inyonensis</name>
    <dbReference type="NCBI Taxonomy" id="47866"/>
    <lineage>
        <taxon>Bacteria</taxon>
        <taxon>Bacillati</taxon>
        <taxon>Actinomycetota</taxon>
        <taxon>Actinomycetes</taxon>
        <taxon>Micromonosporales</taxon>
        <taxon>Micromonosporaceae</taxon>
        <taxon>Micromonospora</taxon>
    </lineage>
</organism>
<name>A0A1C6RL04_9ACTN</name>
<gene>
    <name evidence="2" type="ORF">GA0074694_2129</name>
</gene>
<sequence length="375" mass="40323">MIRLPICPFCDEPVVDQPFQSWATAYRGGGATWWHLPDNTPICPTEDGRHSQPVFVEDRLPFDTETNAWVDAMNVLFATDGPHDPARLGSAIIAAEHLHRWLHTATGPFSALTALPTPSDVAHLVGHLHRTTRLLARIHVQTGTYIHEQARQSPFTGLDDHSESRGDAIDGADEVQTLLYDAADWSAQSAQATGGAWSHARKVAALTARAGADEHASPALPATASNTDPEPTTPEALQEPTSLSPAHLAELIGSAFSDEAGFSPDLTRTATRLLGTLTTYLSNCLGPARTVALPTPQDLADLTTSLTYLTNTFHTALRHVVERPTDSDTAGLDETHKAALRQTLAHASEALRRAAQHLAAASYHAAGLDLPEEQR</sequence>
<dbReference type="STRING" id="47866.GA0074694_2129"/>
<protein>
    <submittedName>
        <fullName evidence="2">Uncharacterized protein</fullName>
    </submittedName>
</protein>
<evidence type="ECO:0000313" key="3">
    <source>
        <dbReference type="Proteomes" id="UP000198906"/>
    </source>
</evidence>
<dbReference type="EMBL" id="FMHU01000001">
    <property type="protein sequence ID" value="SCL17788.1"/>
    <property type="molecule type" value="Genomic_DNA"/>
</dbReference>
<accession>A0A1C6RL04</accession>
<dbReference type="AlphaFoldDB" id="A0A1C6RL04"/>
<feature type="region of interest" description="Disordered" evidence="1">
    <location>
        <begin position="208"/>
        <end position="241"/>
    </location>
</feature>
<reference evidence="3" key="1">
    <citation type="submission" date="2016-06" db="EMBL/GenBank/DDBJ databases">
        <authorList>
            <person name="Varghese N."/>
        </authorList>
    </citation>
    <scope>NUCLEOTIDE SEQUENCE [LARGE SCALE GENOMIC DNA]</scope>
    <source>
        <strain evidence="3">DSM 46123</strain>
    </source>
</reference>
<proteinExistence type="predicted"/>